<dbReference type="PANTHER" id="PTHR18968">
    <property type="entry name" value="THIAMINE PYROPHOSPHATE ENZYMES"/>
    <property type="match status" value="1"/>
</dbReference>
<dbReference type="EC" id="2.2.1.6" evidence="4"/>
<evidence type="ECO:0000313" key="4">
    <source>
        <dbReference type="EMBL" id="SJN44483.1"/>
    </source>
</evidence>
<name>A0A1R4KK68_9LACT</name>
<dbReference type="InterPro" id="IPR045229">
    <property type="entry name" value="TPP_enz"/>
</dbReference>
<evidence type="ECO:0000259" key="2">
    <source>
        <dbReference type="Pfam" id="PF00205"/>
    </source>
</evidence>
<accession>A0A1R4KK68</accession>
<dbReference type="PANTHER" id="PTHR18968:SF129">
    <property type="entry name" value="ACETOLACTATE SYNTHASE"/>
    <property type="match status" value="1"/>
</dbReference>
<dbReference type="FunFam" id="3.40.50.970:FF:000007">
    <property type="entry name" value="Acetolactate synthase"/>
    <property type="match status" value="1"/>
</dbReference>
<dbReference type="Proteomes" id="UP000195611">
    <property type="component" value="Unassembled WGS sequence"/>
</dbReference>
<sequence>MVSVAENIVKTLEERGIKYVFGIPGEENIRLVDAIHNSDKIRFILVRHEQGASFMAEVYGRLTGLPGVATATLGPGAINLLLGVADAFTTSTPMIAITAQGGLNRIYKESHQVIDLEAMFRPITKWAGTLYTAKASGEVLMKAYNNAVSGRPGPTYLAIPQDVEEEEVDTVTAPLPIPKEKSFPDQSLIAKATDIIAHAKHPILLAGTGVVREHAVSELRTLVKETHIPVATTFMGKGAVSDEDPYALGVVGFMVKDYENFAFDEADVLISVGYSFSEFDPKKINPNSDKTIIHFNSFGPETDSHFPITVNIISTLNESIKAIRKSLVARHFEEIVNF</sequence>
<dbReference type="AlphaFoldDB" id="A0A1R4KK68"/>
<comment type="similarity">
    <text evidence="1">Belongs to the TPP enzyme family.</text>
</comment>
<dbReference type="InterPro" id="IPR012000">
    <property type="entry name" value="Thiamin_PyroP_enz_cen_dom"/>
</dbReference>
<feature type="domain" description="Thiamine pyrophosphate enzyme central" evidence="2">
    <location>
        <begin position="189"/>
        <end position="322"/>
    </location>
</feature>
<dbReference type="InterPro" id="IPR029061">
    <property type="entry name" value="THDP-binding"/>
</dbReference>
<dbReference type="GO" id="GO:0000287">
    <property type="term" value="F:magnesium ion binding"/>
    <property type="evidence" value="ECO:0007669"/>
    <property type="project" value="InterPro"/>
</dbReference>
<dbReference type="SUPFAM" id="SSF52518">
    <property type="entry name" value="Thiamin diphosphate-binding fold (THDP-binding)"/>
    <property type="match status" value="1"/>
</dbReference>
<dbReference type="GO" id="GO:0050660">
    <property type="term" value="F:flavin adenine dinucleotide binding"/>
    <property type="evidence" value="ECO:0007669"/>
    <property type="project" value="TreeGrafter"/>
</dbReference>
<evidence type="ECO:0000313" key="5">
    <source>
        <dbReference type="Proteomes" id="UP000195611"/>
    </source>
</evidence>
<dbReference type="Pfam" id="PF02776">
    <property type="entry name" value="TPP_enzyme_N"/>
    <property type="match status" value="1"/>
</dbReference>
<dbReference type="SUPFAM" id="SSF52467">
    <property type="entry name" value="DHS-like NAD/FAD-binding domain"/>
    <property type="match status" value="1"/>
</dbReference>
<dbReference type="GO" id="GO:0009097">
    <property type="term" value="P:isoleucine biosynthetic process"/>
    <property type="evidence" value="ECO:0007669"/>
    <property type="project" value="TreeGrafter"/>
</dbReference>
<feature type="domain" description="Thiamine pyrophosphate enzyme N-terminal TPP-binding" evidence="3">
    <location>
        <begin position="4"/>
        <end position="118"/>
    </location>
</feature>
<proteinExistence type="inferred from homology"/>
<protein>
    <submittedName>
        <fullName evidence="4">Acetolactate synthase large subunit</fullName>
        <ecNumber evidence="4">2.2.1.6</ecNumber>
    </submittedName>
</protein>
<gene>
    <name evidence="4" type="ORF">FM115_10615</name>
</gene>
<dbReference type="InterPro" id="IPR029035">
    <property type="entry name" value="DHS-like_NAD/FAD-binding_dom"/>
</dbReference>
<dbReference type="GO" id="GO:0005948">
    <property type="term" value="C:acetolactate synthase complex"/>
    <property type="evidence" value="ECO:0007669"/>
    <property type="project" value="TreeGrafter"/>
</dbReference>
<dbReference type="CDD" id="cd07035">
    <property type="entry name" value="TPP_PYR_POX_like"/>
    <property type="match status" value="1"/>
</dbReference>
<dbReference type="InterPro" id="IPR012001">
    <property type="entry name" value="Thiamin_PyroP_enz_TPP-bd_dom"/>
</dbReference>
<evidence type="ECO:0000259" key="3">
    <source>
        <dbReference type="Pfam" id="PF02776"/>
    </source>
</evidence>
<organism evidence="4 5">
    <name type="scientific">Marinilactibacillus psychrotolerans 42ea</name>
    <dbReference type="NCBI Taxonomy" id="1255609"/>
    <lineage>
        <taxon>Bacteria</taxon>
        <taxon>Bacillati</taxon>
        <taxon>Bacillota</taxon>
        <taxon>Bacilli</taxon>
        <taxon>Lactobacillales</taxon>
        <taxon>Carnobacteriaceae</taxon>
        <taxon>Marinilactibacillus</taxon>
    </lineage>
</organism>
<dbReference type="GO" id="GO:0003984">
    <property type="term" value="F:acetolactate synthase activity"/>
    <property type="evidence" value="ECO:0007669"/>
    <property type="project" value="UniProtKB-EC"/>
</dbReference>
<dbReference type="EMBL" id="FUKW01000150">
    <property type="protein sequence ID" value="SJN44483.1"/>
    <property type="molecule type" value="Genomic_DNA"/>
</dbReference>
<evidence type="ECO:0000256" key="1">
    <source>
        <dbReference type="ARBA" id="ARBA00007812"/>
    </source>
</evidence>
<reference evidence="4 5" key="1">
    <citation type="submission" date="2017-02" db="EMBL/GenBank/DDBJ databases">
        <authorList>
            <person name="Peterson S.W."/>
        </authorList>
    </citation>
    <scope>NUCLEOTIDE SEQUENCE [LARGE SCALE GENOMIC DNA]</scope>
    <source>
        <strain evidence="4 5">42ea</strain>
    </source>
</reference>
<keyword evidence="4" id="KW-0808">Transferase</keyword>
<dbReference type="Gene3D" id="3.40.50.1220">
    <property type="entry name" value="TPP-binding domain"/>
    <property type="match status" value="1"/>
</dbReference>
<dbReference type="GO" id="GO:0030976">
    <property type="term" value="F:thiamine pyrophosphate binding"/>
    <property type="evidence" value="ECO:0007669"/>
    <property type="project" value="InterPro"/>
</dbReference>
<dbReference type="GO" id="GO:0009099">
    <property type="term" value="P:L-valine biosynthetic process"/>
    <property type="evidence" value="ECO:0007669"/>
    <property type="project" value="TreeGrafter"/>
</dbReference>
<dbReference type="Pfam" id="PF00205">
    <property type="entry name" value="TPP_enzyme_M"/>
    <property type="match status" value="1"/>
</dbReference>
<dbReference type="Gene3D" id="3.40.50.970">
    <property type="match status" value="1"/>
</dbReference>
<dbReference type="RefSeq" id="WP_256971796.1">
    <property type="nucleotide sequence ID" value="NZ_FUKW01000150.1"/>
</dbReference>